<dbReference type="Pfam" id="PF00239">
    <property type="entry name" value="Resolvase"/>
    <property type="match status" value="1"/>
</dbReference>
<organism evidence="2 3">
    <name type="scientific">Brevibacillus laterosporus</name>
    <name type="common">Bacillus laterosporus</name>
    <dbReference type="NCBI Taxonomy" id="1465"/>
    <lineage>
        <taxon>Bacteria</taxon>
        <taxon>Bacillati</taxon>
        <taxon>Bacillota</taxon>
        <taxon>Bacilli</taxon>
        <taxon>Bacillales</taxon>
        <taxon>Paenibacillaceae</taxon>
        <taxon>Brevibacillus</taxon>
    </lineage>
</organism>
<dbReference type="Gene3D" id="3.40.50.1390">
    <property type="entry name" value="Resolvase, N-terminal catalytic domain"/>
    <property type="match status" value="1"/>
</dbReference>
<dbReference type="AlphaFoldDB" id="A0AAP8QF55"/>
<dbReference type="GO" id="GO:0000150">
    <property type="term" value="F:DNA strand exchange activity"/>
    <property type="evidence" value="ECO:0007669"/>
    <property type="project" value="InterPro"/>
</dbReference>
<dbReference type="EMBL" id="PRKQ01000009">
    <property type="protein sequence ID" value="PPB05765.1"/>
    <property type="molecule type" value="Genomic_DNA"/>
</dbReference>
<evidence type="ECO:0000259" key="1">
    <source>
        <dbReference type="PROSITE" id="PS51736"/>
    </source>
</evidence>
<dbReference type="RefSeq" id="WP_104031627.1">
    <property type="nucleotide sequence ID" value="NZ_JARMDU010000037.1"/>
</dbReference>
<name>A0AAP8QF55_BRELA</name>
<dbReference type="CDD" id="cd03768">
    <property type="entry name" value="SR_ResInv"/>
    <property type="match status" value="1"/>
</dbReference>
<gene>
    <name evidence="2" type="ORF">C4A77_09505</name>
</gene>
<dbReference type="PROSITE" id="PS51736">
    <property type="entry name" value="RECOMBINASES_3"/>
    <property type="match status" value="1"/>
</dbReference>
<dbReference type="InterPro" id="IPR006119">
    <property type="entry name" value="Resolv_N"/>
</dbReference>
<dbReference type="InterPro" id="IPR036162">
    <property type="entry name" value="Resolvase-like_N_sf"/>
</dbReference>
<reference evidence="2 3" key="1">
    <citation type="submission" date="2018-02" db="EMBL/GenBank/DDBJ databases">
        <title>Comparative analysis of genomes of three Brevibacillus laterosporus strains producers of potent antimicrobials isolated from silage.</title>
        <authorList>
            <person name="Kojic M."/>
            <person name="Miljkovic M."/>
            <person name="Studholme D."/>
            <person name="Filipic B."/>
        </authorList>
    </citation>
    <scope>NUCLEOTIDE SEQUENCE [LARGE SCALE GENOMIC DNA]</scope>
    <source>
        <strain evidence="2 3">BGSP11</strain>
    </source>
</reference>
<sequence length="122" mass="14283">MSLEEQQERLEAYCKANGWKNHTLYIDDGYSAKTTARPAFQRMMGDVRAKKIEIVVTTKIDRLTRRLIDLLSFIEELDKYDCHFKSSTESFDTSTPVGRMVLQLLGVFAEFERERNAERVKR</sequence>
<dbReference type="PANTHER" id="PTHR30461">
    <property type="entry name" value="DNA-INVERTASE FROM LAMBDOID PROPHAGE"/>
    <property type="match status" value="1"/>
</dbReference>
<dbReference type="GO" id="GO:0003677">
    <property type="term" value="F:DNA binding"/>
    <property type="evidence" value="ECO:0007669"/>
    <property type="project" value="InterPro"/>
</dbReference>
<dbReference type="PANTHER" id="PTHR30461:SF23">
    <property type="entry name" value="DNA RECOMBINASE-RELATED"/>
    <property type="match status" value="1"/>
</dbReference>
<evidence type="ECO:0000313" key="2">
    <source>
        <dbReference type="EMBL" id="PPB05765.1"/>
    </source>
</evidence>
<feature type="domain" description="Resolvase/invertase-type recombinase catalytic" evidence="1">
    <location>
        <begin position="1"/>
        <end position="122"/>
    </location>
</feature>
<accession>A0AAP8QF55</accession>
<evidence type="ECO:0000313" key="3">
    <source>
        <dbReference type="Proteomes" id="UP000239759"/>
    </source>
</evidence>
<protein>
    <recommendedName>
        <fullName evidence="1">Resolvase/invertase-type recombinase catalytic domain-containing protein</fullName>
    </recommendedName>
</protein>
<comment type="caution">
    <text evidence="2">The sequence shown here is derived from an EMBL/GenBank/DDBJ whole genome shotgun (WGS) entry which is preliminary data.</text>
</comment>
<dbReference type="SUPFAM" id="SSF53041">
    <property type="entry name" value="Resolvase-like"/>
    <property type="match status" value="1"/>
</dbReference>
<dbReference type="InterPro" id="IPR050639">
    <property type="entry name" value="SSR_resolvase"/>
</dbReference>
<proteinExistence type="predicted"/>
<dbReference type="SMART" id="SM00857">
    <property type="entry name" value="Resolvase"/>
    <property type="match status" value="1"/>
</dbReference>
<dbReference type="Proteomes" id="UP000239759">
    <property type="component" value="Unassembled WGS sequence"/>
</dbReference>